<dbReference type="CARD" id="ARO:3009040">
    <property type="molecule name" value="RASA-1"/>
    <property type="mechanism identifier" value="ARO:0001004"/>
    <property type="mechanism name" value="antibiotic inactivation"/>
</dbReference>
<accession>J9QX37</accession>
<dbReference type="GO" id="GO:0030655">
    <property type="term" value="P:beta-lactam antibiotic catabolic process"/>
    <property type="evidence" value="ECO:0007669"/>
    <property type="project" value="InterPro"/>
</dbReference>
<name>J9QX37_RIEAN</name>
<dbReference type="PANTHER" id="PTHR35333">
    <property type="entry name" value="BETA-LACTAMASE"/>
    <property type="match status" value="1"/>
</dbReference>
<dbReference type="AlphaFoldDB" id="J9QX37"/>
<dbReference type="HOGENOM" id="CLU_031960_0_1_10"/>
<evidence type="ECO:0000256" key="4">
    <source>
        <dbReference type="ARBA" id="ARBA00022801"/>
    </source>
</evidence>
<dbReference type="GO" id="GO:0008800">
    <property type="term" value="F:beta-lactamase activity"/>
    <property type="evidence" value="ECO:0007669"/>
    <property type="project" value="UniProtKB-UniRule"/>
</dbReference>
<evidence type="ECO:0000313" key="9">
    <source>
        <dbReference type="Proteomes" id="UP000006276"/>
    </source>
</evidence>
<protein>
    <recommendedName>
        <fullName evidence="3 6">Beta-lactamase</fullName>
        <ecNumber evidence="3 6">3.5.2.6</ecNumber>
    </recommendedName>
</protein>
<evidence type="ECO:0000256" key="2">
    <source>
        <dbReference type="ARBA" id="ARBA00009009"/>
    </source>
</evidence>
<dbReference type="EC" id="3.5.2.6" evidence="3 6"/>
<dbReference type="SMR" id="J9QX37"/>
<dbReference type="KEGG" id="rag:B739_0036"/>
<dbReference type="Gene3D" id="3.40.710.10">
    <property type="entry name" value="DD-peptidase/beta-lactamase superfamily"/>
    <property type="match status" value="1"/>
</dbReference>
<dbReference type="InterPro" id="IPR045155">
    <property type="entry name" value="Beta-lactam_cat"/>
</dbReference>
<dbReference type="InterPro" id="IPR000871">
    <property type="entry name" value="Beta-lactam_class-A"/>
</dbReference>
<evidence type="ECO:0000256" key="3">
    <source>
        <dbReference type="ARBA" id="ARBA00012865"/>
    </source>
</evidence>
<evidence type="ECO:0000313" key="8">
    <source>
        <dbReference type="EMBL" id="AFR34645.1"/>
    </source>
</evidence>
<dbReference type="PATRIC" id="fig|1228997.3.peg.32"/>
<evidence type="ECO:0000256" key="1">
    <source>
        <dbReference type="ARBA" id="ARBA00001526"/>
    </source>
</evidence>
<proteinExistence type="inferred from homology"/>
<keyword evidence="9" id="KW-1185">Reference proteome</keyword>
<comment type="catalytic activity">
    <reaction evidence="1 6">
        <text>a beta-lactam + H2O = a substituted beta-amino acid</text>
        <dbReference type="Rhea" id="RHEA:20401"/>
        <dbReference type="ChEBI" id="CHEBI:15377"/>
        <dbReference type="ChEBI" id="CHEBI:35627"/>
        <dbReference type="ChEBI" id="CHEBI:140347"/>
        <dbReference type="EC" id="3.5.2.6"/>
    </reaction>
</comment>
<dbReference type="Pfam" id="PF13354">
    <property type="entry name" value="Beta-lactamase2"/>
    <property type="match status" value="1"/>
</dbReference>
<dbReference type="InterPro" id="IPR012338">
    <property type="entry name" value="Beta-lactam/transpept-like"/>
</dbReference>
<dbReference type="NCBIfam" id="NF040609">
    <property type="entry name" value="blaRASA"/>
    <property type="match status" value="1"/>
</dbReference>
<evidence type="ECO:0000259" key="7">
    <source>
        <dbReference type="Pfam" id="PF13354"/>
    </source>
</evidence>
<evidence type="ECO:0000256" key="6">
    <source>
        <dbReference type="RuleBase" id="RU361140"/>
    </source>
</evidence>
<gene>
    <name evidence="8" type="ORF">B739_0036</name>
</gene>
<keyword evidence="5 6" id="KW-0046">Antibiotic resistance</keyword>
<organism evidence="8 9">
    <name type="scientific">Riemerella anatipestifer RA-CH-1</name>
    <dbReference type="NCBI Taxonomy" id="1228997"/>
    <lineage>
        <taxon>Bacteria</taxon>
        <taxon>Pseudomonadati</taxon>
        <taxon>Bacteroidota</taxon>
        <taxon>Flavobacteriia</taxon>
        <taxon>Flavobacteriales</taxon>
        <taxon>Weeksellaceae</taxon>
        <taxon>Riemerella</taxon>
    </lineage>
</organism>
<dbReference type="GO" id="GO:0046677">
    <property type="term" value="P:response to antibiotic"/>
    <property type="evidence" value="ECO:0007669"/>
    <property type="project" value="UniProtKB-UniRule"/>
</dbReference>
<dbReference type="NCBIfam" id="NF033103">
    <property type="entry name" value="bla_class_A"/>
    <property type="match status" value="1"/>
</dbReference>
<reference evidence="8 9" key="1">
    <citation type="submission" date="2012-09" db="EMBL/GenBank/DDBJ databases">
        <title>Riemerella anatipestifer vaccine strains.</title>
        <authorList>
            <person name="Chun C.A."/>
            <person name="Shu W.M."/>
            <person name="Kang Z.D."/>
            <person name="Jia W.X."/>
        </authorList>
    </citation>
    <scope>NUCLEOTIDE SEQUENCE [LARGE SCALE GENOMIC DNA]</scope>
    <source>
        <strain evidence="8 9">RA-CH-1</strain>
    </source>
</reference>
<keyword evidence="4 6" id="KW-0378">Hydrolase</keyword>
<dbReference type="InterPro" id="IPR023650">
    <property type="entry name" value="Beta-lactam_class-A_AS"/>
</dbReference>
<dbReference type="EMBL" id="CP003787">
    <property type="protein sequence ID" value="AFR34645.1"/>
    <property type="molecule type" value="Genomic_DNA"/>
</dbReference>
<dbReference type="SUPFAM" id="SSF56601">
    <property type="entry name" value="beta-lactamase/transpeptidase-like"/>
    <property type="match status" value="1"/>
</dbReference>
<sequence>MLAGILNKLMKMNTLKLIIISFTFLIINSCATVHDNNLKYQIEKIISSKKGDFGISIIDENNNIIEINGNKSYPLLSTFKFPIALTILHKVENGELLMQQQIFIKKEELLENTWSPFKEKYPNGNISISLEEALHWMIVYSDNNMTDILLRLIGGTNAVEKFIDDENFVIKNNEDEMHKDWNSQFINKSTPNSFTKLLKNFSEGKMLNSENTKWLYESMVNSKTGVKRLKGKLPNVKIAQRAGTSFTNDDGITGAINNVGIMQLPNNQKIYITVFIHNTSEEFNKGEEIIADIAKTTYEFYTKE</sequence>
<dbReference type="PANTHER" id="PTHR35333:SF3">
    <property type="entry name" value="BETA-LACTAMASE-TYPE TRANSPEPTIDASE FOLD CONTAINING PROTEIN"/>
    <property type="match status" value="1"/>
</dbReference>
<feature type="domain" description="Beta-lactamase class A catalytic" evidence="7">
    <location>
        <begin position="61"/>
        <end position="275"/>
    </location>
</feature>
<dbReference type="PROSITE" id="PS00146">
    <property type="entry name" value="BETA_LACTAMASE_A"/>
    <property type="match status" value="1"/>
</dbReference>
<dbReference type="Proteomes" id="UP000006276">
    <property type="component" value="Chromosome"/>
</dbReference>
<comment type="similarity">
    <text evidence="2 6">Belongs to the class-A beta-lactamase family.</text>
</comment>
<evidence type="ECO:0000256" key="5">
    <source>
        <dbReference type="ARBA" id="ARBA00023251"/>
    </source>
</evidence>